<evidence type="ECO:0000256" key="10">
    <source>
        <dbReference type="ARBA" id="ARBA00023209"/>
    </source>
</evidence>
<sequence>MFVVNPVSAGGRTGKRWQTIEERMIRNGIDNFSVEYTEGPFHAFDISRRAITSGYQIITAVGGDGTINEVLNGFCAGGGLFSSENALSFISTGTGGDFNRMFLTAEETDQRITSILHAKREKACDIVKAKYLSWKGDPSIRYYINVADLGLGGETCVRINRGGKFLGGFLSFLTAVLVTLAKHHSFEATVNIDQEEIFSGKLTELALANGRFFGGGMMIAPDAEIDDGRLDIILIEDMKKLELLRCLPQVYSGKHRKHPKVKMYKGQKIEIACDQKVWLEMDGETPGTSDLSIELIPGAVRFVF</sequence>
<keyword evidence="10" id="KW-0594">Phospholipid biosynthesis</keyword>
<gene>
    <name evidence="13" type="ORF">ASZ90_017259</name>
</gene>
<comment type="cofactor">
    <cofactor evidence="1">
        <name>Mg(2+)</name>
        <dbReference type="ChEBI" id="CHEBI:18420"/>
    </cofactor>
</comment>
<dbReference type="EMBL" id="LNQE01001820">
    <property type="protein sequence ID" value="KUG05318.1"/>
    <property type="molecule type" value="Genomic_DNA"/>
</dbReference>
<dbReference type="InterPro" id="IPR016064">
    <property type="entry name" value="NAD/diacylglycerol_kinase_sf"/>
</dbReference>
<evidence type="ECO:0000313" key="13">
    <source>
        <dbReference type="EMBL" id="KUG05318.1"/>
    </source>
</evidence>
<evidence type="ECO:0000256" key="7">
    <source>
        <dbReference type="ARBA" id="ARBA00022840"/>
    </source>
</evidence>
<evidence type="ECO:0000256" key="8">
    <source>
        <dbReference type="ARBA" id="ARBA00022842"/>
    </source>
</evidence>
<dbReference type="GO" id="GO:0046872">
    <property type="term" value="F:metal ion binding"/>
    <property type="evidence" value="ECO:0007669"/>
    <property type="project" value="UniProtKB-KW"/>
</dbReference>
<dbReference type="AlphaFoldDB" id="A0A0W8EA26"/>
<evidence type="ECO:0000256" key="5">
    <source>
        <dbReference type="ARBA" id="ARBA00022741"/>
    </source>
</evidence>
<keyword evidence="3" id="KW-0808">Transferase</keyword>
<feature type="domain" description="DAGKc" evidence="12">
    <location>
        <begin position="1"/>
        <end position="133"/>
    </location>
</feature>
<dbReference type="PANTHER" id="PTHR12358">
    <property type="entry name" value="SPHINGOSINE KINASE"/>
    <property type="match status" value="1"/>
</dbReference>
<dbReference type="GO" id="GO:0008654">
    <property type="term" value="P:phospholipid biosynthetic process"/>
    <property type="evidence" value="ECO:0007669"/>
    <property type="project" value="UniProtKB-KW"/>
</dbReference>
<evidence type="ECO:0000256" key="2">
    <source>
        <dbReference type="ARBA" id="ARBA00022516"/>
    </source>
</evidence>
<reference evidence="13" key="1">
    <citation type="journal article" date="2015" name="Proc. Natl. Acad. Sci. U.S.A.">
        <title>Networks of energetic and metabolic interactions define dynamics in microbial communities.</title>
        <authorList>
            <person name="Embree M."/>
            <person name="Liu J.K."/>
            <person name="Al-Bassam M.M."/>
            <person name="Zengler K."/>
        </authorList>
    </citation>
    <scope>NUCLEOTIDE SEQUENCE</scope>
</reference>
<dbReference type="PROSITE" id="PS50146">
    <property type="entry name" value="DAGK"/>
    <property type="match status" value="1"/>
</dbReference>
<dbReference type="InterPro" id="IPR005218">
    <property type="entry name" value="Diacylglycerol/lipid_kinase"/>
</dbReference>
<keyword evidence="8" id="KW-0460">Magnesium</keyword>
<comment type="caution">
    <text evidence="13">The sequence shown here is derived from an EMBL/GenBank/DDBJ whole genome shotgun (WGS) entry which is preliminary data.</text>
</comment>
<evidence type="ECO:0000256" key="3">
    <source>
        <dbReference type="ARBA" id="ARBA00022679"/>
    </source>
</evidence>
<evidence type="ECO:0000259" key="12">
    <source>
        <dbReference type="PROSITE" id="PS50146"/>
    </source>
</evidence>
<dbReference type="InterPro" id="IPR050187">
    <property type="entry name" value="Lipid_Phosphate_FormReg"/>
</dbReference>
<keyword evidence="6" id="KW-0418">Kinase</keyword>
<dbReference type="GO" id="GO:0016301">
    <property type="term" value="F:kinase activity"/>
    <property type="evidence" value="ECO:0007669"/>
    <property type="project" value="UniProtKB-KW"/>
</dbReference>
<evidence type="ECO:0000256" key="6">
    <source>
        <dbReference type="ARBA" id="ARBA00022777"/>
    </source>
</evidence>
<dbReference type="SUPFAM" id="SSF111331">
    <property type="entry name" value="NAD kinase/diacylglycerol kinase-like"/>
    <property type="match status" value="1"/>
</dbReference>
<dbReference type="Gene3D" id="2.60.200.40">
    <property type="match status" value="1"/>
</dbReference>
<keyword evidence="5" id="KW-0547">Nucleotide-binding</keyword>
<accession>A0A0W8EA26</accession>
<dbReference type="InterPro" id="IPR045540">
    <property type="entry name" value="YegS/DAGK_C"/>
</dbReference>
<keyword evidence="7" id="KW-0067">ATP-binding</keyword>
<evidence type="ECO:0000256" key="4">
    <source>
        <dbReference type="ARBA" id="ARBA00022723"/>
    </source>
</evidence>
<keyword evidence="4" id="KW-0479">Metal-binding</keyword>
<protein>
    <submittedName>
        <fullName evidence="13">Transcription regulator</fullName>
    </submittedName>
</protein>
<dbReference type="GO" id="GO:0005886">
    <property type="term" value="C:plasma membrane"/>
    <property type="evidence" value="ECO:0007669"/>
    <property type="project" value="TreeGrafter"/>
</dbReference>
<dbReference type="Pfam" id="PF19279">
    <property type="entry name" value="YegS_C"/>
    <property type="match status" value="1"/>
</dbReference>
<keyword evidence="9" id="KW-0443">Lipid metabolism</keyword>
<organism evidence="13">
    <name type="scientific">hydrocarbon metagenome</name>
    <dbReference type="NCBI Taxonomy" id="938273"/>
    <lineage>
        <taxon>unclassified sequences</taxon>
        <taxon>metagenomes</taxon>
        <taxon>ecological metagenomes</taxon>
    </lineage>
</organism>
<name>A0A0W8EA26_9ZZZZ</name>
<dbReference type="PANTHER" id="PTHR12358:SF106">
    <property type="entry name" value="LIPID KINASE YEGS"/>
    <property type="match status" value="1"/>
</dbReference>
<dbReference type="Pfam" id="PF00781">
    <property type="entry name" value="DAGK_cat"/>
    <property type="match status" value="1"/>
</dbReference>
<dbReference type="NCBIfam" id="TIGR00147">
    <property type="entry name" value="YegS/Rv2252/BmrU family lipid kinase"/>
    <property type="match status" value="1"/>
</dbReference>
<dbReference type="InterPro" id="IPR017438">
    <property type="entry name" value="ATP-NAD_kinase_N"/>
</dbReference>
<dbReference type="Gene3D" id="3.40.50.10330">
    <property type="entry name" value="Probable inorganic polyphosphate/atp-NAD kinase, domain 1"/>
    <property type="match status" value="1"/>
</dbReference>
<evidence type="ECO:0000256" key="11">
    <source>
        <dbReference type="ARBA" id="ARBA00023264"/>
    </source>
</evidence>
<keyword evidence="11" id="KW-1208">Phospholipid metabolism</keyword>
<evidence type="ECO:0000256" key="1">
    <source>
        <dbReference type="ARBA" id="ARBA00001946"/>
    </source>
</evidence>
<dbReference type="InterPro" id="IPR001206">
    <property type="entry name" value="Diacylglycerol_kinase_cat_dom"/>
</dbReference>
<keyword evidence="2" id="KW-0444">Lipid biosynthesis</keyword>
<evidence type="ECO:0000256" key="9">
    <source>
        <dbReference type="ARBA" id="ARBA00023098"/>
    </source>
</evidence>
<dbReference type="GO" id="GO:0005524">
    <property type="term" value="F:ATP binding"/>
    <property type="evidence" value="ECO:0007669"/>
    <property type="project" value="UniProtKB-KW"/>
</dbReference>
<proteinExistence type="predicted"/>